<accession>A0A3P7P0D5</accession>
<dbReference type="EMBL" id="UYRU01051212">
    <property type="protein sequence ID" value="VDN11326.1"/>
    <property type="molecule type" value="Genomic_DNA"/>
</dbReference>
<evidence type="ECO:0000256" key="1">
    <source>
        <dbReference type="SAM" id="MobiDB-lite"/>
    </source>
</evidence>
<dbReference type="OrthoDB" id="10650072at2759"/>
<evidence type="ECO:0000313" key="2">
    <source>
        <dbReference type="EMBL" id="VDN11326.1"/>
    </source>
</evidence>
<gene>
    <name evidence="2" type="ORF">DILT_LOCUS7157</name>
</gene>
<dbReference type="AlphaFoldDB" id="A0A3P7P0D5"/>
<proteinExistence type="predicted"/>
<organism evidence="2 3">
    <name type="scientific">Dibothriocephalus latus</name>
    <name type="common">Fish tapeworm</name>
    <name type="synonym">Diphyllobothrium latum</name>
    <dbReference type="NCBI Taxonomy" id="60516"/>
    <lineage>
        <taxon>Eukaryota</taxon>
        <taxon>Metazoa</taxon>
        <taxon>Spiralia</taxon>
        <taxon>Lophotrochozoa</taxon>
        <taxon>Platyhelminthes</taxon>
        <taxon>Cestoda</taxon>
        <taxon>Eucestoda</taxon>
        <taxon>Diphyllobothriidea</taxon>
        <taxon>Diphyllobothriidae</taxon>
        <taxon>Dibothriocephalus</taxon>
    </lineage>
</organism>
<feature type="compositionally biased region" description="Acidic residues" evidence="1">
    <location>
        <begin position="62"/>
        <end position="83"/>
    </location>
</feature>
<keyword evidence="3" id="KW-1185">Reference proteome</keyword>
<name>A0A3P7P0D5_DIBLA</name>
<dbReference type="Proteomes" id="UP000281553">
    <property type="component" value="Unassembled WGS sequence"/>
</dbReference>
<feature type="region of interest" description="Disordered" evidence="1">
    <location>
        <begin position="46"/>
        <end position="87"/>
    </location>
</feature>
<sequence length="264" mass="30142">MDMYAEPKCLGAPMGRIEFHCLSTLPIERDQINGGCKDPQVSFTVEEEEEEEGDFILPDAFSDPDDSDHAEDSEGEQTGEEEVGANRQKKIIKSVSVGQIKQKVVRLLKRLKLFDPNEVSSALTQSYLLATCARLQPHHSRNLVAKPLTLLYPAPHIYDYDVLRPTYPPLPADNQSFYHHLTLPYVSVRKSASTVWLDQKRDFISEKSTGNYRTVSDVQYRLAIIRIKNEKRTNEQLRQSILIVGRHWAFPFALKDENLQQTAI</sequence>
<reference evidence="2 3" key="1">
    <citation type="submission" date="2018-11" db="EMBL/GenBank/DDBJ databases">
        <authorList>
            <consortium name="Pathogen Informatics"/>
        </authorList>
    </citation>
    <scope>NUCLEOTIDE SEQUENCE [LARGE SCALE GENOMIC DNA]</scope>
</reference>
<evidence type="ECO:0000313" key="3">
    <source>
        <dbReference type="Proteomes" id="UP000281553"/>
    </source>
</evidence>
<protein>
    <submittedName>
        <fullName evidence="2">Uncharacterized protein</fullName>
    </submittedName>
</protein>